<organism evidence="1 2">
    <name type="scientific">Chitinophaga oryzae</name>
    <dbReference type="NCBI Taxonomy" id="2725414"/>
    <lineage>
        <taxon>Bacteria</taxon>
        <taxon>Pseudomonadati</taxon>
        <taxon>Bacteroidota</taxon>
        <taxon>Chitinophagia</taxon>
        <taxon>Chitinophagales</taxon>
        <taxon>Chitinophagaceae</taxon>
        <taxon>Chitinophaga</taxon>
    </lineage>
</organism>
<evidence type="ECO:0000313" key="1">
    <source>
        <dbReference type="EMBL" id="QJB32037.1"/>
    </source>
</evidence>
<evidence type="ECO:0000313" key="2">
    <source>
        <dbReference type="Proteomes" id="UP000502421"/>
    </source>
</evidence>
<dbReference type="PROSITE" id="PS51257">
    <property type="entry name" value="PROKAR_LIPOPROTEIN"/>
    <property type="match status" value="1"/>
</dbReference>
<dbReference type="RefSeq" id="WP_168804289.1">
    <property type="nucleotide sequence ID" value="NZ_CP051205.1"/>
</dbReference>
<dbReference type="Proteomes" id="UP000502421">
    <property type="component" value="Chromosome"/>
</dbReference>
<dbReference type="KEGG" id="coy:HF329_12160"/>
<accession>A0AAE6ZHK3</accession>
<gene>
    <name evidence="1" type="ORF">HF329_12160</name>
</gene>
<evidence type="ECO:0008006" key="3">
    <source>
        <dbReference type="Google" id="ProtNLM"/>
    </source>
</evidence>
<dbReference type="EMBL" id="CP051205">
    <property type="protein sequence ID" value="QJB32037.1"/>
    <property type="molecule type" value="Genomic_DNA"/>
</dbReference>
<protein>
    <recommendedName>
        <fullName evidence="3">Lipoprotein</fullName>
    </recommendedName>
</protein>
<reference evidence="2" key="1">
    <citation type="submission" date="2020-04" db="EMBL/GenBank/DDBJ databases">
        <authorList>
            <person name="Kittiwongwattana C."/>
        </authorList>
    </citation>
    <scope>NUCLEOTIDE SEQUENCE [LARGE SCALE GENOMIC DNA]</scope>
    <source>
        <strain evidence="2">1310</strain>
    </source>
</reference>
<dbReference type="AlphaFoldDB" id="A0AAE6ZHK3"/>
<proteinExistence type="predicted"/>
<name>A0AAE6ZHK3_9BACT</name>
<sequence>MFYKKVCLPLAVCAIAACSKSGKDADKNTDPVDLNSISITIEGNVNRKIESRGQDVNVGLLKFTRTTLEGFGVGSIVFDNNTDAKTAVNTGLMKIELQEKGEQQGTATGSLIAENGNSQMDYSGMAYFLYYDTDPDQKNSKTYLTLTEVKDTAGLLKLSGRFRYNAAYSPSPLSEPCVKEGLANAGRIPMYNPDLCGAQKVKVSGTFTIYLDKVMQQ</sequence>